<dbReference type="Proteomes" id="UP001428341">
    <property type="component" value="Unassembled WGS sequence"/>
</dbReference>
<dbReference type="Gene3D" id="3.20.20.80">
    <property type="entry name" value="Glycosidases"/>
    <property type="match status" value="1"/>
</dbReference>
<protein>
    <submittedName>
        <fullName evidence="1">Uncharacterized protein</fullName>
    </submittedName>
</protein>
<sequence length="72" mass="7747">MRIDSTGDHAALYDPSSRVNTDYGIRAWIDGVVSADELVLALPSYGYMLGFLVNPEDNCIDAPTKGPAIMDA</sequence>
<dbReference type="AlphaFoldDB" id="A0AAP0M107"/>
<organism evidence="1 2">
    <name type="scientific">Citrus x changshan-huyou</name>
    <dbReference type="NCBI Taxonomy" id="2935761"/>
    <lineage>
        <taxon>Eukaryota</taxon>
        <taxon>Viridiplantae</taxon>
        <taxon>Streptophyta</taxon>
        <taxon>Embryophyta</taxon>
        <taxon>Tracheophyta</taxon>
        <taxon>Spermatophyta</taxon>
        <taxon>Magnoliopsida</taxon>
        <taxon>eudicotyledons</taxon>
        <taxon>Gunneridae</taxon>
        <taxon>Pentapetalae</taxon>
        <taxon>rosids</taxon>
        <taxon>malvids</taxon>
        <taxon>Sapindales</taxon>
        <taxon>Rutaceae</taxon>
        <taxon>Aurantioideae</taxon>
        <taxon>Citrus</taxon>
    </lineage>
</organism>
<dbReference type="InterPro" id="IPR029070">
    <property type="entry name" value="Chitinase_insertion_sf"/>
</dbReference>
<gene>
    <name evidence="1" type="ORF">WN944_003225</name>
</gene>
<dbReference type="Gene3D" id="3.10.50.10">
    <property type="match status" value="1"/>
</dbReference>
<dbReference type="EMBL" id="JBCGBO010000006">
    <property type="protein sequence ID" value="KAK9192532.1"/>
    <property type="molecule type" value="Genomic_DNA"/>
</dbReference>
<proteinExistence type="predicted"/>
<comment type="caution">
    <text evidence="1">The sequence shown here is derived from an EMBL/GenBank/DDBJ whole genome shotgun (WGS) entry which is preliminary data.</text>
</comment>
<accession>A0AAP0M107</accession>
<evidence type="ECO:0000313" key="1">
    <source>
        <dbReference type="EMBL" id="KAK9192532.1"/>
    </source>
</evidence>
<evidence type="ECO:0000313" key="2">
    <source>
        <dbReference type="Proteomes" id="UP001428341"/>
    </source>
</evidence>
<name>A0AAP0M107_9ROSI</name>
<reference evidence="1 2" key="1">
    <citation type="submission" date="2024-05" db="EMBL/GenBank/DDBJ databases">
        <title>Haplotype-resolved chromosome-level genome assembly of Huyou (Citrus changshanensis).</title>
        <authorList>
            <person name="Miao C."/>
            <person name="Chen W."/>
            <person name="Wu Y."/>
            <person name="Wang L."/>
            <person name="Zhao S."/>
            <person name="Grierson D."/>
            <person name="Xu C."/>
            <person name="Chen K."/>
        </authorList>
    </citation>
    <scope>NUCLEOTIDE SEQUENCE [LARGE SCALE GENOMIC DNA]</scope>
    <source>
        <strain evidence="1">01-14</strain>
        <tissue evidence="1">Leaf</tissue>
    </source>
</reference>
<keyword evidence="2" id="KW-1185">Reference proteome</keyword>